<evidence type="ECO:0000313" key="2">
    <source>
        <dbReference type="Proteomes" id="UP000824120"/>
    </source>
</evidence>
<organism evidence="1 2">
    <name type="scientific">Solanum commersonii</name>
    <name type="common">Commerson's wild potato</name>
    <name type="synonym">Commerson's nightshade</name>
    <dbReference type="NCBI Taxonomy" id="4109"/>
    <lineage>
        <taxon>Eukaryota</taxon>
        <taxon>Viridiplantae</taxon>
        <taxon>Streptophyta</taxon>
        <taxon>Embryophyta</taxon>
        <taxon>Tracheophyta</taxon>
        <taxon>Spermatophyta</taxon>
        <taxon>Magnoliopsida</taxon>
        <taxon>eudicotyledons</taxon>
        <taxon>Gunneridae</taxon>
        <taxon>Pentapetalae</taxon>
        <taxon>asterids</taxon>
        <taxon>lamiids</taxon>
        <taxon>Solanales</taxon>
        <taxon>Solanaceae</taxon>
        <taxon>Solanoideae</taxon>
        <taxon>Solaneae</taxon>
        <taxon>Solanum</taxon>
    </lineage>
</organism>
<protein>
    <submittedName>
        <fullName evidence="1">Uncharacterized protein</fullName>
    </submittedName>
</protein>
<feature type="non-terminal residue" evidence="1">
    <location>
        <position position="1"/>
    </location>
</feature>
<sequence length="61" mass="6929">IKGDLTDHLLHHAQSRGYEEKNKNMEKQRKVVDGDAIMVVPIFCIAPEADVLEVDKSFDSF</sequence>
<evidence type="ECO:0000313" key="1">
    <source>
        <dbReference type="EMBL" id="KAG5598818.1"/>
    </source>
</evidence>
<dbReference type="EMBL" id="JACXVP010000006">
    <property type="protein sequence ID" value="KAG5598818.1"/>
    <property type="molecule type" value="Genomic_DNA"/>
</dbReference>
<keyword evidence="2" id="KW-1185">Reference proteome</keyword>
<dbReference type="Proteomes" id="UP000824120">
    <property type="component" value="Chromosome 6"/>
</dbReference>
<comment type="caution">
    <text evidence="1">The sequence shown here is derived from an EMBL/GenBank/DDBJ whole genome shotgun (WGS) entry which is preliminary data.</text>
</comment>
<reference evidence="1 2" key="1">
    <citation type="submission" date="2020-09" db="EMBL/GenBank/DDBJ databases">
        <title>De no assembly of potato wild relative species, Solanum commersonii.</title>
        <authorList>
            <person name="Cho K."/>
        </authorList>
    </citation>
    <scope>NUCLEOTIDE SEQUENCE [LARGE SCALE GENOMIC DNA]</scope>
    <source>
        <strain evidence="1">LZ3.2</strain>
        <tissue evidence="1">Leaf</tissue>
    </source>
</reference>
<gene>
    <name evidence="1" type="ORF">H5410_030188</name>
</gene>
<proteinExistence type="predicted"/>
<name>A0A9J5YF06_SOLCO</name>
<dbReference type="AlphaFoldDB" id="A0A9J5YF06"/>
<accession>A0A9J5YF06</accession>